<dbReference type="EMBL" id="AWUE01018416">
    <property type="protein sequence ID" value="OMO80596.1"/>
    <property type="molecule type" value="Genomic_DNA"/>
</dbReference>
<dbReference type="AlphaFoldDB" id="A0A1R3IDB3"/>
<dbReference type="Proteomes" id="UP000187203">
    <property type="component" value="Unassembled WGS sequence"/>
</dbReference>
<dbReference type="OrthoDB" id="66620at2759"/>
<evidence type="ECO:0000313" key="1">
    <source>
        <dbReference type="EMBL" id="OMO80596.1"/>
    </source>
</evidence>
<keyword evidence="2" id="KW-1185">Reference proteome</keyword>
<sequence>METTELHRAGNLRVWSSKLWRSNSMEVFSNSFKEEDDHEALKWAALEKLPTFARIRTGILAEEGKKLREVDIKKLGLLERRNLVERLVKAAGEDHEKFLLRLRERIDKAPKLRQDNITFSIGWKA</sequence>
<accession>A0A1R3IDB3</accession>
<keyword evidence="1" id="KW-0547">Nucleotide-binding</keyword>
<name>A0A1R3IDB3_9ROSI</name>
<evidence type="ECO:0000313" key="2">
    <source>
        <dbReference type="Proteomes" id="UP000187203"/>
    </source>
</evidence>
<organism evidence="1 2">
    <name type="scientific">Corchorus olitorius</name>
    <dbReference type="NCBI Taxonomy" id="93759"/>
    <lineage>
        <taxon>Eukaryota</taxon>
        <taxon>Viridiplantae</taxon>
        <taxon>Streptophyta</taxon>
        <taxon>Embryophyta</taxon>
        <taxon>Tracheophyta</taxon>
        <taxon>Spermatophyta</taxon>
        <taxon>Magnoliopsida</taxon>
        <taxon>eudicotyledons</taxon>
        <taxon>Gunneridae</taxon>
        <taxon>Pentapetalae</taxon>
        <taxon>rosids</taxon>
        <taxon>malvids</taxon>
        <taxon>Malvales</taxon>
        <taxon>Malvaceae</taxon>
        <taxon>Grewioideae</taxon>
        <taxon>Apeibeae</taxon>
        <taxon>Corchorus</taxon>
    </lineage>
</organism>
<keyword evidence="1" id="KW-0067">ATP-binding</keyword>
<dbReference type="PANTHER" id="PTHR48040">
    <property type="entry name" value="PLEIOTROPIC DRUG RESISTANCE PROTEIN 1-LIKE ISOFORM X1"/>
    <property type="match status" value="1"/>
</dbReference>
<dbReference type="PANTHER" id="PTHR48040:SF20">
    <property type="entry name" value="PLEIOTROPIC DRUG RESISTANCE PROTEIN 1"/>
    <property type="match status" value="1"/>
</dbReference>
<dbReference type="STRING" id="93759.A0A1R3IDB3"/>
<reference evidence="2" key="1">
    <citation type="submission" date="2013-09" db="EMBL/GenBank/DDBJ databases">
        <title>Corchorus olitorius genome sequencing.</title>
        <authorList>
            <person name="Alam M."/>
            <person name="Haque M.S."/>
            <person name="Islam M.S."/>
            <person name="Emdad E.M."/>
            <person name="Islam M.M."/>
            <person name="Ahmed B."/>
            <person name="Halim A."/>
            <person name="Hossen Q.M.M."/>
            <person name="Hossain M.Z."/>
            <person name="Ahmed R."/>
            <person name="Khan M.M."/>
            <person name="Islam R."/>
            <person name="Rashid M.M."/>
            <person name="Khan S.A."/>
            <person name="Rahman M.S."/>
            <person name="Alam M."/>
            <person name="Yahiya A.S."/>
            <person name="Khan M.S."/>
            <person name="Azam M.S."/>
            <person name="Haque T."/>
            <person name="Lashkar M.Z.H."/>
            <person name="Akhand A.I."/>
            <person name="Morshed G."/>
            <person name="Roy S."/>
            <person name="Uddin K.S."/>
            <person name="Rabeya T."/>
            <person name="Hossain A.S."/>
            <person name="Chowdhury A."/>
            <person name="Snigdha A.R."/>
            <person name="Mortoza M.S."/>
            <person name="Matin S.A."/>
            <person name="Hoque S.M.E."/>
            <person name="Islam M.K."/>
            <person name="Roy D.K."/>
            <person name="Haider R."/>
            <person name="Moosa M.M."/>
            <person name="Elias S.M."/>
            <person name="Hasan A.M."/>
            <person name="Jahan S."/>
            <person name="Shafiuddin M."/>
            <person name="Mahmood N."/>
            <person name="Shommy N.S."/>
        </authorList>
    </citation>
    <scope>NUCLEOTIDE SEQUENCE [LARGE SCALE GENOMIC DNA]</scope>
    <source>
        <strain evidence="2">cv. O-4</strain>
    </source>
</reference>
<gene>
    <name evidence="1" type="ORF">COLO4_24023</name>
</gene>
<comment type="caution">
    <text evidence="1">The sequence shown here is derived from an EMBL/GenBank/DDBJ whole genome shotgun (WGS) entry which is preliminary data.</text>
</comment>
<proteinExistence type="predicted"/>
<protein>
    <submittedName>
        <fullName evidence="1">ATP-binding cassette transporter</fullName>
    </submittedName>
</protein>
<dbReference type="GO" id="GO:0005524">
    <property type="term" value="F:ATP binding"/>
    <property type="evidence" value="ECO:0007669"/>
    <property type="project" value="UniProtKB-KW"/>
</dbReference>